<accession>A0AA86S3B3</accession>
<evidence type="ECO:0000313" key="1">
    <source>
        <dbReference type="EMBL" id="CAJ1940515.1"/>
    </source>
</evidence>
<keyword evidence="2" id="KW-1185">Reference proteome</keyword>
<dbReference type="EMBL" id="OY731400">
    <property type="protein sequence ID" value="CAJ1940515.1"/>
    <property type="molecule type" value="Genomic_DNA"/>
</dbReference>
<dbReference type="Gramene" id="rna-AYBTSS11_LOCUS9745">
    <property type="protein sequence ID" value="CAJ1940515.1"/>
    <property type="gene ID" value="gene-AYBTSS11_LOCUS9745"/>
</dbReference>
<dbReference type="Proteomes" id="UP001189624">
    <property type="component" value="Chromosome 3"/>
</dbReference>
<dbReference type="AlphaFoldDB" id="A0AA86S3B3"/>
<sequence>MVDDEKGKRLGFGLEGLTLNGLCSGFPDPKLLSQLHLQSEPQAAHIVKATKSNKFSVDEGLDDDKRWE</sequence>
<evidence type="ECO:0000313" key="2">
    <source>
        <dbReference type="Proteomes" id="UP001189624"/>
    </source>
</evidence>
<protein>
    <submittedName>
        <fullName evidence="1">Uncharacterized protein</fullName>
    </submittedName>
</protein>
<proteinExistence type="predicted"/>
<gene>
    <name evidence="1" type="ORF">AYBTSS11_LOCUS9745</name>
</gene>
<organism evidence="1 2">
    <name type="scientific">Sphenostylis stenocarpa</name>
    <dbReference type="NCBI Taxonomy" id="92480"/>
    <lineage>
        <taxon>Eukaryota</taxon>
        <taxon>Viridiplantae</taxon>
        <taxon>Streptophyta</taxon>
        <taxon>Embryophyta</taxon>
        <taxon>Tracheophyta</taxon>
        <taxon>Spermatophyta</taxon>
        <taxon>Magnoliopsida</taxon>
        <taxon>eudicotyledons</taxon>
        <taxon>Gunneridae</taxon>
        <taxon>Pentapetalae</taxon>
        <taxon>rosids</taxon>
        <taxon>fabids</taxon>
        <taxon>Fabales</taxon>
        <taxon>Fabaceae</taxon>
        <taxon>Papilionoideae</taxon>
        <taxon>50 kb inversion clade</taxon>
        <taxon>NPAAA clade</taxon>
        <taxon>indigoferoid/millettioid clade</taxon>
        <taxon>Phaseoleae</taxon>
        <taxon>Sphenostylis</taxon>
    </lineage>
</organism>
<name>A0AA86S3B3_9FABA</name>
<reference evidence="1" key="1">
    <citation type="submission" date="2023-10" db="EMBL/GenBank/DDBJ databases">
        <authorList>
            <person name="Domelevo Entfellner J.-B."/>
        </authorList>
    </citation>
    <scope>NUCLEOTIDE SEQUENCE</scope>
</reference>